<dbReference type="PANTHER" id="PTHR31062">
    <property type="entry name" value="XYLOGLUCAN ENDOTRANSGLUCOSYLASE/HYDROLASE PROTEIN 8-RELATED"/>
    <property type="match status" value="1"/>
</dbReference>
<evidence type="ECO:0000256" key="3">
    <source>
        <dbReference type="SAM" id="Phobius"/>
    </source>
</evidence>
<reference evidence="5" key="1">
    <citation type="submission" date="2021-08" db="EMBL/GenBank/DDBJ databases">
        <title>WGS assembly of Ceratopteris richardii.</title>
        <authorList>
            <person name="Marchant D.B."/>
            <person name="Chen G."/>
            <person name="Jenkins J."/>
            <person name="Shu S."/>
            <person name="Leebens-Mack J."/>
            <person name="Grimwood J."/>
            <person name="Schmutz J."/>
            <person name="Soltis P."/>
            <person name="Soltis D."/>
            <person name="Chen Z.-H."/>
        </authorList>
    </citation>
    <scope>NUCLEOTIDE SEQUENCE</scope>
    <source>
        <strain evidence="5">Whitten #5841</strain>
        <tissue evidence="5">Leaf</tissue>
    </source>
</reference>
<feature type="domain" description="GH16" evidence="4">
    <location>
        <begin position="241"/>
        <end position="417"/>
    </location>
</feature>
<dbReference type="EMBL" id="CM035415">
    <property type="protein sequence ID" value="KAH7428126.1"/>
    <property type="molecule type" value="Genomic_DNA"/>
</dbReference>
<dbReference type="InterPro" id="IPR008264">
    <property type="entry name" value="Beta_glucanase"/>
</dbReference>
<proteinExistence type="predicted"/>
<dbReference type="SUPFAM" id="SSF49899">
    <property type="entry name" value="Concanavalin A-like lectins/glucanases"/>
    <property type="match status" value="2"/>
</dbReference>
<evidence type="ECO:0000313" key="5">
    <source>
        <dbReference type="EMBL" id="KAH7428126.1"/>
    </source>
</evidence>
<dbReference type="GO" id="GO:0004553">
    <property type="term" value="F:hydrolase activity, hydrolyzing O-glycosyl compounds"/>
    <property type="evidence" value="ECO:0007669"/>
    <property type="project" value="InterPro"/>
</dbReference>
<name>A0A8T2U2J3_CERRI</name>
<gene>
    <name evidence="5" type="ORF">KP509_10G077500</name>
</gene>
<dbReference type="Proteomes" id="UP000825935">
    <property type="component" value="Chromosome 10"/>
</dbReference>
<keyword evidence="3" id="KW-1133">Transmembrane helix</keyword>
<evidence type="ECO:0000313" key="6">
    <source>
        <dbReference type="Proteomes" id="UP000825935"/>
    </source>
</evidence>
<evidence type="ECO:0000259" key="4">
    <source>
        <dbReference type="PROSITE" id="PS51762"/>
    </source>
</evidence>
<evidence type="ECO:0000256" key="2">
    <source>
        <dbReference type="ARBA" id="ARBA00023295"/>
    </source>
</evidence>
<dbReference type="OrthoDB" id="4781at2759"/>
<evidence type="ECO:0000256" key="1">
    <source>
        <dbReference type="ARBA" id="ARBA00022801"/>
    </source>
</evidence>
<keyword evidence="2" id="KW-0326">Glycosidase</keyword>
<dbReference type="InterPro" id="IPR000757">
    <property type="entry name" value="Beta-glucanase-like"/>
</dbReference>
<keyword evidence="1" id="KW-0378">Hydrolase</keyword>
<dbReference type="Pfam" id="PF00722">
    <property type="entry name" value="Glyco_hydro_16"/>
    <property type="match status" value="2"/>
</dbReference>
<dbReference type="InterPro" id="IPR013320">
    <property type="entry name" value="ConA-like_dom_sf"/>
</dbReference>
<keyword evidence="3" id="KW-0472">Membrane</keyword>
<dbReference type="AlphaFoldDB" id="A0A8T2U2J3"/>
<sequence>MYSAILRHSPTDLISIQNSTYFFLCFRKSCPPILIRSSSCQQPSKVGLELNFISGKRGVAAMRISSKTYRAIFLACFIILGLVVYGSSDQEQAVSLAKDRIDNALSMLNKLIDTDIASKCKDNFISVQATLIDSAQNLDNGSIIKAKRDLNMVEELLGSCLESTLKPQDNTFPTALIDLRETIRGMSSSISSAQDLLEVAWPLFINTTNISNDTLPNHNSNGTTNATWVEARTNPNSSFVPERLAEPAPMQVSDFNISTFIFDYCGDHVSVQSNSVIIRMDQSCGAKLHSTNKFSSGVFSARIRTPVRGTGIVNSFYLSSNDEGSDMISFEFLGNFPNRVLTSYAVNGNGGGNQQMFVLSYDTSVNFHTYTIKWDNESIIWLADNTILRTLHKANASTGYPEKVTSIFCHTWDASSVGDGSYAGDVNWMFGPFRSYFTDIAASSPLVPGSWKAPRLASDAALSLVPLPMRPFEIDYGFSNVGVASNDLSITFNEQGQGARFRSVTTYPSGTFTSRIKCAEGNTSGLLSSFYLSSREGSRVQDEIDFEWLGKDKTSVQTNYYVNGVGNHELQVPLGFDCSEAYHIYTIIYNSDQIQWLVDGKIVRIVPRVQGIANVPYPVKPVYVYASVWNASSVNDGAWTGNWNGADVPFVVYFSDIRIKSP</sequence>
<dbReference type="Gene3D" id="2.60.120.200">
    <property type="match status" value="2"/>
</dbReference>
<dbReference type="GO" id="GO:0005975">
    <property type="term" value="P:carbohydrate metabolic process"/>
    <property type="evidence" value="ECO:0007669"/>
    <property type="project" value="InterPro"/>
</dbReference>
<dbReference type="PRINTS" id="PR00737">
    <property type="entry name" value="GLHYDRLASE16"/>
</dbReference>
<protein>
    <recommendedName>
        <fullName evidence="4">GH16 domain-containing protein</fullName>
    </recommendedName>
</protein>
<comment type="caution">
    <text evidence="5">The sequence shown here is derived from an EMBL/GenBank/DDBJ whole genome shotgun (WGS) entry which is preliminary data.</text>
</comment>
<feature type="transmembrane region" description="Helical" evidence="3">
    <location>
        <begin position="71"/>
        <end position="88"/>
    </location>
</feature>
<dbReference type="PROSITE" id="PS51762">
    <property type="entry name" value="GH16_2"/>
    <property type="match status" value="2"/>
</dbReference>
<dbReference type="OMA" id="RMRAPAN"/>
<feature type="domain" description="GH16" evidence="4">
    <location>
        <begin position="410"/>
        <end position="662"/>
    </location>
</feature>
<keyword evidence="6" id="KW-1185">Reference proteome</keyword>
<organism evidence="5 6">
    <name type="scientific">Ceratopteris richardii</name>
    <name type="common">Triangle waterfern</name>
    <dbReference type="NCBI Taxonomy" id="49495"/>
    <lineage>
        <taxon>Eukaryota</taxon>
        <taxon>Viridiplantae</taxon>
        <taxon>Streptophyta</taxon>
        <taxon>Embryophyta</taxon>
        <taxon>Tracheophyta</taxon>
        <taxon>Polypodiopsida</taxon>
        <taxon>Polypodiidae</taxon>
        <taxon>Polypodiales</taxon>
        <taxon>Pteridineae</taxon>
        <taxon>Pteridaceae</taxon>
        <taxon>Parkerioideae</taxon>
        <taxon>Ceratopteris</taxon>
    </lineage>
</organism>
<dbReference type="InterPro" id="IPR044791">
    <property type="entry name" value="Beta-glucanase/XTH"/>
</dbReference>
<keyword evidence="3" id="KW-0812">Transmembrane</keyword>
<accession>A0A8T2U2J3</accession>